<protein>
    <submittedName>
        <fullName evidence="1">Uncharacterized protein</fullName>
    </submittedName>
</protein>
<evidence type="ECO:0000313" key="1">
    <source>
        <dbReference type="EMBL" id="KKL48893.1"/>
    </source>
</evidence>
<proteinExistence type="predicted"/>
<sequence length="69" mass="7614">MSKKLERAKVCITLTEVGGKVFSMNHSTHLVDGNLEFLTDAEAHVIYDALCESLVIGHLLKLKEKDSAD</sequence>
<reference evidence="1" key="1">
    <citation type="journal article" date="2015" name="Nature">
        <title>Complex archaea that bridge the gap between prokaryotes and eukaryotes.</title>
        <authorList>
            <person name="Spang A."/>
            <person name="Saw J.H."/>
            <person name="Jorgensen S.L."/>
            <person name="Zaremba-Niedzwiedzka K."/>
            <person name="Martijn J."/>
            <person name="Lind A.E."/>
            <person name="van Eijk R."/>
            <person name="Schleper C."/>
            <person name="Guy L."/>
            <person name="Ettema T.J."/>
        </authorList>
    </citation>
    <scope>NUCLEOTIDE SEQUENCE</scope>
</reference>
<gene>
    <name evidence="1" type="ORF">LCGC14_2320960</name>
</gene>
<comment type="caution">
    <text evidence="1">The sequence shown here is derived from an EMBL/GenBank/DDBJ whole genome shotgun (WGS) entry which is preliminary data.</text>
</comment>
<dbReference type="EMBL" id="LAZR01033158">
    <property type="protein sequence ID" value="KKL48893.1"/>
    <property type="molecule type" value="Genomic_DNA"/>
</dbReference>
<organism evidence="1">
    <name type="scientific">marine sediment metagenome</name>
    <dbReference type="NCBI Taxonomy" id="412755"/>
    <lineage>
        <taxon>unclassified sequences</taxon>
        <taxon>metagenomes</taxon>
        <taxon>ecological metagenomes</taxon>
    </lineage>
</organism>
<accession>A0A0F9CHW8</accession>
<name>A0A0F9CHW8_9ZZZZ</name>
<dbReference type="AlphaFoldDB" id="A0A0F9CHW8"/>